<evidence type="ECO:0000256" key="3">
    <source>
        <dbReference type="ARBA" id="ARBA00021602"/>
    </source>
</evidence>
<evidence type="ECO:0000256" key="1">
    <source>
        <dbReference type="ARBA" id="ARBA00004430"/>
    </source>
</evidence>
<dbReference type="AlphaFoldDB" id="A0ABD2X1J4"/>
<keyword evidence="6" id="KW-0969">Cilium</keyword>
<comment type="function">
    <text evidence="9">Essential for sperm motility and is involved in the regulation of the beating frequency of motile cilia on the epithelial cells of the respiratory tract. Required for the establishment of radial spokes in sperm flagella.</text>
</comment>
<evidence type="ECO:0000256" key="4">
    <source>
        <dbReference type="ARBA" id="ARBA00022490"/>
    </source>
</evidence>
<keyword evidence="4" id="KW-0963">Cytoplasm</keyword>
<dbReference type="GO" id="GO:0005930">
    <property type="term" value="C:axoneme"/>
    <property type="evidence" value="ECO:0007669"/>
    <property type="project" value="UniProtKB-SubCell"/>
</dbReference>
<comment type="caution">
    <text evidence="10">The sequence shown here is derived from an EMBL/GenBank/DDBJ whole genome shotgun (WGS) entry which is preliminary data.</text>
</comment>
<reference evidence="10 11" key="1">
    <citation type="journal article" date="2024" name="bioRxiv">
        <title>A reference genome for Trichogramma kaykai: A tiny desert-dwelling parasitoid wasp with competing sex-ratio distorters.</title>
        <authorList>
            <person name="Culotta J."/>
            <person name="Lindsey A.R."/>
        </authorList>
    </citation>
    <scope>NUCLEOTIDE SEQUENCE [LARGE SCALE GENOMIC DNA]</scope>
    <source>
        <strain evidence="10 11">KSX58</strain>
    </source>
</reference>
<evidence type="ECO:0000256" key="9">
    <source>
        <dbReference type="ARBA" id="ARBA00045321"/>
    </source>
</evidence>
<proteinExistence type="inferred from homology"/>
<comment type="similarity">
    <text evidence="2">Belongs to the CFAP206 family.</text>
</comment>
<evidence type="ECO:0000256" key="5">
    <source>
        <dbReference type="ARBA" id="ARBA00022794"/>
    </source>
</evidence>
<dbReference type="GO" id="GO:0030030">
    <property type="term" value="P:cell projection organization"/>
    <property type="evidence" value="ECO:0007669"/>
    <property type="project" value="UniProtKB-KW"/>
</dbReference>
<dbReference type="PANTHER" id="PTHR21442:SF0">
    <property type="entry name" value="CILIA- AND FLAGELLA-ASSOCIATED PROTEIN 206"/>
    <property type="match status" value="1"/>
</dbReference>
<comment type="subcellular location">
    <subcellularLocation>
        <location evidence="1">Cytoplasm</location>
        <location evidence="1">Cytoskeleton</location>
        <location evidence="1">Cilium axoneme</location>
    </subcellularLocation>
</comment>
<gene>
    <name evidence="10" type="ORF">TKK_007281</name>
</gene>
<evidence type="ECO:0000313" key="10">
    <source>
        <dbReference type="EMBL" id="KAL3399040.1"/>
    </source>
</evidence>
<keyword evidence="5" id="KW-0970">Cilium biogenesis/degradation</keyword>
<evidence type="ECO:0000313" key="11">
    <source>
        <dbReference type="Proteomes" id="UP001627154"/>
    </source>
</evidence>
<accession>A0ABD2X1J4</accession>
<evidence type="ECO:0000256" key="6">
    <source>
        <dbReference type="ARBA" id="ARBA00023069"/>
    </source>
</evidence>
<dbReference type="Proteomes" id="UP001627154">
    <property type="component" value="Unassembled WGS sequence"/>
</dbReference>
<dbReference type="Pfam" id="PF12018">
    <property type="entry name" value="FAP206"/>
    <property type="match status" value="1"/>
</dbReference>
<keyword evidence="8" id="KW-0966">Cell projection</keyword>
<dbReference type="InterPro" id="IPR021897">
    <property type="entry name" value="FAP206"/>
</dbReference>
<name>A0ABD2X1J4_9HYME</name>
<evidence type="ECO:0000256" key="7">
    <source>
        <dbReference type="ARBA" id="ARBA00023212"/>
    </source>
</evidence>
<keyword evidence="11" id="KW-1185">Reference proteome</keyword>
<keyword evidence="7" id="KW-0206">Cytoskeleton</keyword>
<protein>
    <recommendedName>
        <fullName evidence="3">Cilia- and flagella-associated protein 206</fullName>
    </recommendedName>
</protein>
<evidence type="ECO:0000256" key="2">
    <source>
        <dbReference type="ARBA" id="ARBA00010500"/>
    </source>
</evidence>
<organism evidence="10 11">
    <name type="scientific">Trichogramma kaykai</name>
    <dbReference type="NCBI Taxonomy" id="54128"/>
    <lineage>
        <taxon>Eukaryota</taxon>
        <taxon>Metazoa</taxon>
        <taxon>Ecdysozoa</taxon>
        <taxon>Arthropoda</taxon>
        <taxon>Hexapoda</taxon>
        <taxon>Insecta</taxon>
        <taxon>Pterygota</taxon>
        <taxon>Neoptera</taxon>
        <taxon>Endopterygota</taxon>
        <taxon>Hymenoptera</taxon>
        <taxon>Apocrita</taxon>
        <taxon>Proctotrupomorpha</taxon>
        <taxon>Chalcidoidea</taxon>
        <taxon>Trichogrammatidae</taxon>
        <taxon>Trichogramma</taxon>
    </lineage>
</organism>
<evidence type="ECO:0000256" key="8">
    <source>
        <dbReference type="ARBA" id="ARBA00023273"/>
    </source>
</evidence>
<dbReference type="PANTHER" id="PTHR21442">
    <property type="entry name" value="CILIA- AND FLAGELLA-ASSOCIATED PROTEIN 206"/>
    <property type="match status" value="1"/>
</dbReference>
<sequence length="578" mass="66254">MDNSVKDIVDYVLKSCKGKEVEVSENFITFLISSTTYCSGNPISKEEKYKNQKITEMIIKKVVNISSPSLVTLKMQQYFLESYQNREDIIKKHRSCLAQKTLPLIKEICDFAVLDNTTALEQLYQKILVVITILSGLGDPTISIILREVGLALHSVFQPSELARFVTLSEFEKESQLTELMHIVSGIRLFNRDGQRGGEGIDDLPSILQNSVNTSRTIIVHLLESLMDKIYNLTAIVEAGIKSDDVNDGESQIDNNHFTWALKALVTARQQEVYVRKLLMDLDICEKEVELLIKELKNKFIKLHEIVKYRTAIPTTQVYPQFIEIAKTWFKLQDEVLVISFLNEMLCQLRSFLPQTLESRYQTVIELLLDEIHVLTDSERLERTMGKLIEDSGKCAIIYPNTDHTFNKVNLQFLGFCTWSFVVGNGAIIPGNPNIGILEWKEKYFAFSSVSAAKQFSKRPDRFSRGIKPPKLFRNQEIQTDLHILPTFIDTNYSSNIWEHRRKAIKLANMLQSACKSTQTVKSSFRNGMCIQTMSKNEKETQTRVDKGINTILVNKLELSLMHREKDINLIDFKLLSK</sequence>
<dbReference type="EMBL" id="JBJJXI010000058">
    <property type="protein sequence ID" value="KAL3399040.1"/>
    <property type="molecule type" value="Genomic_DNA"/>
</dbReference>